<accession>A0A427Y8W3</accession>
<reference evidence="1 2" key="1">
    <citation type="submission" date="2018-11" db="EMBL/GenBank/DDBJ databases">
        <title>Genome sequence of Apiotrichum porosum DSM 27194.</title>
        <authorList>
            <person name="Aliyu H."/>
            <person name="Gorte O."/>
            <person name="Ochsenreither K."/>
        </authorList>
    </citation>
    <scope>NUCLEOTIDE SEQUENCE [LARGE SCALE GENOMIC DNA]</scope>
    <source>
        <strain evidence="1 2">DSM 27194</strain>
    </source>
</reference>
<dbReference type="Proteomes" id="UP000279236">
    <property type="component" value="Unassembled WGS sequence"/>
</dbReference>
<dbReference type="AlphaFoldDB" id="A0A427Y8W3"/>
<evidence type="ECO:0000313" key="1">
    <source>
        <dbReference type="EMBL" id="RSH87541.1"/>
    </source>
</evidence>
<sequence length="221" mass="24476">MATTADISFQRFAERLTHMRLDANTIHKHSIPNQLHWIQYSDEVTSSLRAQISVRGDESEFGYQQAANYDSADLNIVDAPDGPFVVRLGVTVGQRLPYSLLLCNTSTPPSTIRAPSNNQPGTDYLSLATPALHDLLQTACLQTPVPRDSDLSVIAARIVKLSAVNSARSIGTPNRKYIGTAQRGDILGIRFSVDIYEVADHLEPLNRQKPYLIQAIRDYTK</sequence>
<evidence type="ECO:0000313" key="2">
    <source>
        <dbReference type="Proteomes" id="UP000279236"/>
    </source>
</evidence>
<dbReference type="GeneID" id="39584593"/>
<protein>
    <submittedName>
        <fullName evidence="1">Uncharacterized protein</fullName>
    </submittedName>
</protein>
<dbReference type="RefSeq" id="XP_028479749.1">
    <property type="nucleotide sequence ID" value="XM_028615892.1"/>
</dbReference>
<dbReference type="EMBL" id="RSCE01000001">
    <property type="protein sequence ID" value="RSH87541.1"/>
    <property type="molecule type" value="Genomic_DNA"/>
</dbReference>
<organism evidence="1 2">
    <name type="scientific">Apiotrichum porosum</name>
    <dbReference type="NCBI Taxonomy" id="105984"/>
    <lineage>
        <taxon>Eukaryota</taxon>
        <taxon>Fungi</taxon>
        <taxon>Dikarya</taxon>
        <taxon>Basidiomycota</taxon>
        <taxon>Agaricomycotina</taxon>
        <taxon>Tremellomycetes</taxon>
        <taxon>Trichosporonales</taxon>
        <taxon>Trichosporonaceae</taxon>
        <taxon>Apiotrichum</taxon>
    </lineage>
</organism>
<gene>
    <name evidence="1" type="ORF">EHS24_000050</name>
</gene>
<proteinExistence type="predicted"/>
<name>A0A427Y8W3_9TREE</name>
<keyword evidence="2" id="KW-1185">Reference proteome</keyword>
<comment type="caution">
    <text evidence="1">The sequence shown here is derived from an EMBL/GenBank/DDBJ whole genome shotgun (WGS) entry which is preliminary data.</text>
</comment>